<dbReference type="AlphaFoldDB" id="A0A4R1RA59"/>
<comment type="caution">
    <text evidence="1">The sequence shown here is derived from an EMBL/GenBank/DDBJ whole genome shotgun (WGS) entry which is preliminary data.</text>
</comment>
<name>A0A4R1RA59_9FLAO</name>
<evidence type="ECO:0000313" key="2">
    <source>
        <dbReference type="Proteomes" id="UP000295455"/>
    </source>
</evidence>
<reference evidence="1 2" key="1">
    <citation type="submission" date="2019-03" db="EMBL/GenBank/DDBJ databases">
        <title>Genomic Encyclopedia of Type Strains, Phase IV (KMG-IV): sequencing the most valuable type-strain genomes for metagenomic binning, comparative biology and taxonomic classification.</title>
        <authorList>
            <person name="Goeker M."/>
        </authorList>
    </citation>
    <scope>NUCLEOTIDE SEQUENCE [LARGE SCALE GENOMIC DNA]</scope>
    <source>
        <strain evidence="1 2">DSM 18792</strain>
    </source>
</reference>
<gene>
    <name evidence="1" type="ORF">EV196_11351</name>
</gene>
<evidence type="ECO:0008006" key="3">
    <source>
        <dbReference type="Google" id="ProtNLM"/>
    </source>
</evidence>
<organism evidence="1 2">
    <name type="scientific">Mariniflexile fucanivorans</name>
    <dbReference type="NCBI Taxonomy" id="264023"/>
    <lineage>
        <taxon>Bacteria</taxon>
        <taxon>Pseudomonadati</taxon>
        <taxon>Bacteroidota</taxon>
        <taxon>Flavobacteriia</taxon>
        <taxon>Flavobacteriales</taxon>
        <taxon>Flavobacteriaceae</taxon>
        <taxon>Mariniflexile</taxon>
    </lineage>
</organism>
<sequence length="67" mass="8003">MSYIENHLRNWLLNHKCINLSCVEKSCGMKQRDLSFFVNERRHLKVDEFFKVSKFLGDYGFVSLDSE</sequence>
<dbReference type="Proteomes" id="UP000295455">
    <property type="component" value="Unassembled WGS sequence"/>
</dbReference>
<evidence type="ECO:0000313" key="1">
    <source>
        <dbReference type="EMBL" id="TCL62509.1"/>
    </source>
</evidence>
<proteinExistence type="predicted"/>
<protein>
    <recommendedName>
        <fullName evidence="3">XRE family transcriptional regulator</fullName>
    </recommendedName>
</protein>
<dbReference type="EMBL" id="SLUP01000013">
    <property type="protein sequence ID" value="TCL62509.1"/>
    <property type="molecule type" value="Genomic_DNA"/>
</dbReference>
<accession>A0A4R1RA59</accession>
<keyword evidence="2" id="KW-1185">Reference proteome</keyword>